<protein>
    <submittedName>
        <fullName evidence="2">Uncharacterized protein</fullName>
    </submittedName>
</protein>
<reference evidence="2" key="1">
    <citation type="journal article" date="2015" name="Nature">
        <title>Complex archaea that bridge the gap between prokaryotes and eukaryotes.</title>
        <authorList>
            <person name="Spang A."/>
            <person name="Saw J.H."/>
            <person name="Jorgensen S.L."/>
            <person name="Zaremba-Niedzwiedzka K."/>
            <person name="Martijn J."/>
            <person name="Lind A.E."/>
            <person name="van Eijk R."/>
            <person name="Schleper C."/>
            <person name="Guy L."/>
            <person name="Ettema T.J."/>
        </authorList>
    </citation>
    <scope>NUCLEOTIDE SEQUENCE</scope>
</reference>
<keyword evidence="1" id="KW-1133">Transmembrane helix</keyword>
<evidence type="ECO:0000313" key="2">
    <source>
        <dbReference type="EMBL" id="KKK91348.1"/>
    </source>
</evidence>
<sequence length="97" mass="11213">MTIKVPSEYEVMPGYVKWTKNYYVLVGMLVLCTYNLIAELSTKMPETISTPWAIAHVLMLGYWLYQVRIRRRMDRIARLATEGMNKMFGDDGVSDGN</sequence>
<dbReference type="EMBL" id="LAZR01048698">
    <property type="protein sequence ID" value="KKK91348.1"/>
    <property type="molecule type" value="Genomic_DNA"/>
</dbReference>
<name>A0A0F8ZC74_9ZZZZ</name>
<gene>
    <name evidence="2" type="ORF">LCGC14_2713880</name>
</gene>
<accession>A0A0F8ZC74</accession>
<keyword evidence="1" id="KW-0472">Membrane</keyword>
<dbReference type="AlphaFoldDB" id="A0A0F8ZC74"/>
<comment type="caution">
    <text evidence="2">The sequence shown here is derived from an EMBL/GenBank/DDBJ whole genome shotgun (WGS) entry which is preliminary data.</text>
</comment>
<feature type="transmembrane region" description="Helical" evidence="1">
    <location>
        <begin position="21"/>
        <end position="37"/>
    </location>
</feature>
<keyword evidence="1" id="KW-0812">Transmembrane</keyword>
<evidence type="ECO:0000256" key="1">
    <source>
        <dbReference type="SAM" id="Phobius"/>
    </source>
</evidence>
<feature type="transmembrane region" description="Helical" evidence="1">
    <location>
        <begin position="49"/>
        <end position="65"/>
    </location>
</feature>
<organism evidence="2">
    <name type="scientific">marine sediment metagenome</name>
    <dbReference type="NCBI Taxonomy" id="412755"/>
    <lineage>
        <taxon>unclassified sequences</taxon>
        <taxon>metagenomes</taxon>
        <taxon>ecological metagenomes</taxon>
    </lineage>
</organism>
<proteinExistence type="predicted"/>